<accession>A0AA86URC5</accession>
<protein>
    <submittedName>
        <fullName evidence="2">Hypothetical_protein</fullName>
    </submittedName>
</protein>
<organism evidence="1">
    <name type="scientific">Hexamita inflata</name>
    <dbReference type="NCBI Taxonomy" id="28002"/>
    <lineage>
        <taxon>Eukaryota</taxon>
        <taxon>Metamonada</taxon>
        <taxon>Diplomonadida</taxon>
        <taxon>Hexamitidae</taxon>
        <taxon>Hexamitinae</taxon>
        <taxon>Hexamita</taxon>
    </lineage>
</organism>
<gene>
    <name evidence="2" type="ORF">HINF_LOCUS11999</name>
    <name evidence="1" type="ORF">HINF_LOCUS52709</name>
</gene>
<name>A0AA86URC5_9EUKA</name>
<evidence type="ECO:0000313" key="3">
    <source>
        <dbReference type="Proteomes" id="UP001642409"/>
    </source>
</evidence>
<evidence type="ECO:0000313" key="1">
    <source>
        <dbReference type="EMBL" id="CAI9965064.1"/>
    </source>
</evidence>
<evidence type="ECO:0000313" key="2">
    <source>
        <dbReference type="EMBL" id="CAL5991242.1"/>
    </source>
</evidence>
<reference evidence="2 3" key="2">
    <citation type="submission" date="2024-07" db="EMBL/GenBank/DDBJ databases">
        <authorList>
            <person name="Akdeniz Z."/>
        </authorList>
    </citation>
    <scope>NUCLEOTIDE SEQUENCE [LARGE SCALE GENOMIC DNA]</scope>
</reference>
<keyword evidence="3" id="KW-1185">Reference proteome</keyword>
<dbReference type="EMBL" id="CAXDID020000027">
    <property type="protein sequence ID" value="CAL5991242.1"/>
    <property type="molecule type" value="Genomic_DNA"/>
</dbReference>
<dbReference type="EMBL" id="CATOUU010000985">
    <property type="protein sequence ID" value="CAI9965064.1"/>
    <property type="molecule type" value="Genomic_DNA"/>
</dbReference>
<reference evidence="1" key="1">
    <citation type="submission" date="2023-06" db="EMBL/GenBank/DDBJ databases">
        <authorList>
            <person name="Kurt Z."/>
        </authorList>
    </citation>
    <scope>NUCLEOTIDE SEQUENCE</scope>
</reference>
<dbReference type="Proteomes" id="UP001642409">
    <property type="component" value="Unassembled WGS sequence"/>
</dbReference>
<proteinExistence type="predicted"/>
<comment type="caution">
    <text evidence="1">The sequence shown here is derived from an EMBL/GenBank/DDBJ whole genome shotgun (WGS) entry which is preliminary data.</text>
</comment>
<sequence length="309" mass="36768">MSDEKISKMVNKKQENKINYNISKLKSQYNLQKGIIYKLESQILNPDQVQELKRSQDFEIQQKDEIISQCKSELIQLHNTMFQYKEYSLEKSDMLLKQQEELILFQTLREQYLNVLTNSQHTQTIPKVDKPNKIIVQRYTEDQKTEGLLRLIRDGPLLYKKQQNMNNYLPNIQGLMYFKQQLEIKISSQNNKFDTQNSKNTQIQVDNINLQAYNTNKQINTIRKQLNNLIQQIETVQKLMTNIKTSQYILNENENSQNLINNLMSNQQSRIIQQIDNVQYQMNIVKQLIENICKQQLQHNQISIYTSKK</sequence>
<dbReference type="AlphaFoldDB" id="A0AA86URC5"/>